<keyword evidence="1" id="KW-0472">Membrane</keyword>
<name>A0A7J0FXZ6_9ERIC</name>
<keyword evidence="3" id="KW-1185">Reference proteome</keyword>
<keyword evidence="2" id="KW-0346">Stress response</keyword>
<comment type="caution">
    <text evidence="2">The sequence shown here is derived from an EMBL/GenBank/DDBJ whole genome shotgun (WGS) entry which is preliminary data.</text>
</comment>
<proteinExistence type="predicted"/>
<dbReference type="PANTHER" id="PTHR44303:SF2">
    <property type="entry name" value="DNAJ HOMOLOG SUBFAMILY C MEMBER 16"/>
    <property type="match status" value="1"/>
</dbReference>
<dbReference type="OrthoDB" id="445556at2759"/>
<organism evidence="2 3">
    <name type="scientific">Actinidia rufa</name>
    <dbReference type="NCBI Taxonomy" id="165716"/>
    <lineage>
        <taxon>Eukaryota</taxon>
        <taxon>Viridiplantae</taxon>
        <taxon>Streptophyta</taxon>
        <taxon>Embryophyta</taxon>
        <taxon>Tracheophyta</taxon>
        <taxon>Spermatophyta</taxon>
        <taxon>Magnoliopsida</taxon>
        <taxon>eudicotyledons</taxon>
        <taxon>Gunneridae</taxon>
        <taxon>Pentapetalae</taxon>
        <taxon>asterids</taxon>
        <taxon>Ericales</taxon>
        <taxon>Actinidiaceae</taxon>
        <taxon>Actinidia</taxon>
    </lineage>
</organism>
<feature type="transmembrane region" description="Helical" evidence="1">
    <location>
        <begin position="12"/>
        <end position="31"/>
    </location>
</feature>
<dbReference type="Proteomes" id="UP000585474">
    <property type="component" value="Unassembled WGS sequence"/>
</dbReference>
<evidence type="ECO:0000256" key="1">
    <source>
        <dbReference type="SAM" id="Phobius"/>
    </source>
</evidence>
<dbReference type="InterPro" id="IPR036869">
    <property type="entry name" value="J_dom_sf"/>
</dbReference>
<sequence>MANSSLASALKAYWFPLILFASSVFYQLIILPRSYPPSHYDVLGIKRQSSIEQVTEAYEKLSSKWYWTRVLVYLITI</sequence>
<dbReference type="SUPFAM" id="SSF46565">
    <property type="entry name" value="Chaperone J-domain"/>
    <property type="match status" value="1"/>
</dbReference>
<evidence type="ECO:0000313" key="2">
    <source>
        <dbReference type="EMBL" id="GFZ03572.1"/>
    </source>
</evidence>
<keyword evidence="1" id="KW-1133">Transmembrane helix</keyword>
<dbReference type="InterPro" id="IPR052448">
    <property type="entry name" value="DnaJ_C16_autophagy_reg"/>
</dbReference>
<gene>
    <name evidence="2" type="ORF">Acr_16g0001960</name>
</gene>
<dbReference type="EMBL" id="BJWL01000016">
    <property type="protein sequence ID" value="GFZ03572.1"/>
    <property type="molecule type" value="Genomic_DNA"/>
</dbReference>
<evidence type="ECO:0000313" key="3">
    <source>
        <dbReference type="Proteomes" id="UP000585474"/>
    </source>
</evidence>
<reference evidence="2 3" key="1">
    <citation type="submission" date="2019-07" db="EMBL/GenBank/DDBJ databases">
        <title>De Novo Assembly of kiwifruit Actinidia rufa.</title>
        <authorList>
            <person name="Sugita-Konishi S."/>
            <person name="Sato K."/>
            <person name="Mori E."/>
            <person name="Abe Y."/>
            <person name="Kisaki G."/>
            <person name="Hamano K."/>
            <person name="Suezawa K."/>
            <person name="Otani M."/>
            <person name="Fukuda T."/>
            <person name="Manabe T."/>
            <person name="Gomi K."/>
            <person name="Tabuchi M."/>
            <person name="Akimitsu K."/>
            <person name="Kataoka I."/>
        </authorList>
    </citation>
    <scope>NUCLEOTIDE SEQUENCE [LARGE SCALE GENOMIC DNA]</scope>
    <source>
        <strain evidence="3">cv. Fuchu</strain>
    </source>
</reference>
<keyword evidence="1" id="KW-0812">Transmembrane</keyword>
<dbReference type="PANTHER" id="PTHR44303">
    <property type="entry name" value="DNAJ HOMOLOG SUBFAMILY C MEMBER 16"/>
    <property type="match status" value="1"/>
</dbReference>
<accession>A0A7J0FXZ6</accession>
<protein>
    <submittedName>
        <fullName evidence="2">DNAJ heat shock N-terminal domain-containing protein</fullName>
    </submittedName>
</protein>
<dbReference type="AlphaFoldDB" id="A0A7J0FXZ6"/>